<comment type="caution">
    <text evidence="2">The sequence shown here is derived from an EMBL/GenBank/DDBJ whole genome shotgun (WGS) entry which is preliminary data.</text>
</comment>
<keyword evidence="3" id="KW-1185">Reference proteome</keyword>
<evidence type="ECO:0000256" key="1">
    <source>
        <dbReference type="SAM" id="MobiDB-lite"/>
    </source>
</evidence>
<organism evidence="2 3">
    <name type="scientific">Tanacetum coccineum</name>
    <dbReference type="NCBI Taxonomy" id="301880"/>
    <lineage>
        <taxon>Eukaryota</taxon>
        <taxon>Viridiplantae</taxon>
        <taxon>Streptophyta</taxon>
        <taxon>Embryophyta</taxon>
        <taxon>Tracheophyta</taxon>
        <taxon>Spermatophyta</taxon>
        <taxon>Magnoliopsida</taxon>
        <taxon>eudicotyledons</taxon>
        <taxon>Gunneridae</taxon>
        <taxon>Pentapetalae</taxon>
        <taxon>asterids</taxon>
        <taxon>campanulids</taxon>
        <taxon>Asterales</taxon>
        <taxon>Asteraceae</taxon>
        <taxon>Asteroideae</taxon>
        <taxon>Anthemideae</taxon>
        <taxon>Anthemidinae</taxon>
        <taxon>Tanacetum</taxon>
    </lineage>
</organism>
<sequence length="155" mass="16762">MVPPNNLGPDLAGKSVNETSYRGMIGSLMYLTTTRYLKGTLTLGLYYPKCLGFDLKGYSDSDYAGCNMDRKSTSVTDIELTAHMIAINNRRDAVSPPPLVAKPKKGKSQTVALTLPKSQGPEASGALFKKRKKPVSKRPPTTTKESPPKPTEGSE</sequence>
<accession>A0ABQ4ZSZ5</accession>
<feature type="region of interest" description="Disordered" evidence="1">
    <location>
        <begin position="89"/>
        <end position="155"/>
    </location>
</feature>
<name>A0ABQ4ZSZ5_9ASTR</name>
<dbReference type="PANTHER" id="PTHR11439">
    <property type="entry name" value="GAG-POL-RELATED RETROTRANSPOSON"/>
    <property type="match status" value="1"/>
</dbReference>
<dbReference type="EMBL" id="BQNB010011657">
    <property type="protein sequence ID" value="GJS93433.1"/>
    <property type="molecule type" value="Genomic_DNA"/>
</dbReference>
<dbReference type="PANTHER" id="PTHR11439:SF463">
    <property type="entry name" value="REVERSE TRANSCRIPTASE TY1_COPIA-TYPE DOMAIN-CONTAINING PROTEIN"/>
    <property type="match status" value="1"/>
</dbReference>
<evidence type="ECO:0000313" key="2">
    <source>
        <dbReference type="EMBL" id="GJS93433.1"/>
    </source>
</evidence>
<protein>
    <submittedName>
        <fullName evidence="2">Uncharacterized protein</fullName>
    </submittedName>
</protein>
<reference evidence="2" key="1">
    <citation type="journal article" date="2022" name="Int. J. Mol. Sci.">
        <title>Draft Genome of Tanacetum Coccineum: Genomic Comparison of Closely Related Tanacetum-Family Plants.</title>
        <authorList>
            <person name="Yamashiro T."/>
            <person name="Shiraishi A."/>
            <person name="Nakayama K."/>
            <person name="Satake H."/>
        </authorList>
    </citation>
    <scope>NUCLEOTIDE SEQUENCE</scope>
</reference>
<reference evidence="2" key="2">
    <citation type="submission" date="2022-01" db="EMBL/GenBank/DDBJ databases">
        <authorList>
            <person name="Yamashiro T."/>
            <person name="Shiraishi A."/>
            <person name="Satake H."/>
            <person name="Nakayama K."/>
        </authorList>
    </citation>
    <scope>NUCLEOTIDE SEQUENCE</scope>
</reference>
<dbReference type="Proteomes" id="UP001151760">
    <property type="component" value="Unassembled WGS sequence"/>
</dbReference>
<evidence type="ECO:0000313" key="3">
    <source>
        <dbReference type="Proteomes" id="UP001151760"/>
    </source>
</evidence>
<proteinExistence type="predicted"/>
<gene>
    <name evidence="2" type="ORF">Tco_0800401</name>
</gene>